<sequence length="353" mass="37445">MALAGFVYFALTLGSLLLWSVGFDPYCGSGLLLGRPLLLWGAAAYACMAALCFGSVERRFVLAGASFLATVHAFFLALAWRDSGYLCPACASFLGVEIALVVLLYFVRSKKRYPVLFAFALAWVFLLAGVGLLAYNLPVFRHWLFEGGMTAAEAGPAFAGNGAEAPSEEPVSGNLEKPPVGAAASDAGQAEHSRQQVYSSAVNKAQAVANGAGAAVTQNSPVSGARMNEKNPAAKRLSVAVMTPDGRQAELDLSRRPVLYFDWWCPACREVLKEAVRLLAEKRPYLVAVCFTPVDVSRSAGELAEVGLSGIEFYISRESPGGGLPALLFLEDGRAKTVNGKAAVLREIGKGEP</sequence>
<dbReference type="AlphaFoldDB" id="A0A0S6U9U9"/>
<accession>A0A0S6U9U9</accession>
<feature type="region of interest" description="Disordered" evidence="1">
    <location>
        <begin position="159"/>
        <end position="186"/>
    </location>
</feature>
<keyword evidence="2" id="KW-1133">Transmembrane helix</keyword>
<dbReference type="EMBL" id="DF238840">
    <property type="protein sequence ID" value="GAF24696.1"/>
    <property type="molecule type" value="Genomic_DNA"/>
</dbReference>
<name>A0A0S6U9U9_NEOTH</name>
<organism evidence="3">
    <name type="scientific">Moorella thermoacetica Y72</name>
    <dbReference type="NCBI Taxonomy" id="1325331"/>
    <lineage>
        <taxon>Bacteria</taxon>
        <taxon>Bacillati</taxon>
        <taxon>Bacillota</taxon>
        <taxon>Clostridia</taxon>
        <taxon>Neomoorellales</taxon>
        <taxon>Neomoorellaceae</taxon>
        <taxon>Neomoorella</taxon>
    </lineage>
</organism>
<feature type="transmembrane region" description="Helical" evidence="2">
    <location>
        <begin position="33"/>
        <end position="53"/>
    </location>
</feature>
<feature type="transmembrane region" description="Helical" evidence="2">
    <location>
        <begin position="114"/>
        <end position="135"/>
    </location>
</feature>
<dbReference type="Proteomes" id="UP000063718">
    <property type="component" value="Unassembled WGS sequence"/>
</dbReference>
<gene>
    <name evidence="3" type="ORF">MTY_0023</name>
</gene>
<feature type="transmembrane region" description="Helical" evidence="2">
    <location>
        <begin position="60"/>
        <end position="80"/>
    </location>
</feature>
<keyword evidence="3" id="KW-0413">Isomerase</keyword>
<dbReference type="GO" id="GO:0016853">
    <property type="term" value="F:isomerase activity"/>
    <property type="evidence" value="ECO:0007669"/>
    <property type="project" value="UniProtKB-KW"/>
</dbReference>
<evidence type="ECO:0000313" key="3">
    <source>
        <dbReference type="EMBL" id="GAF24696.1"/>
    </source>
</evidence>
<keyword evidence="2" id="KW-0812">Transmembrane</keyword>
<proteinExistence type="predicted"/>
<reference evidence="3" key="1">
    <citation type="journal article" date="2014" name="Gene">
        <title>Genome-guided analysis of transformation efficiency and carbon dioxide assimilation by Moorella thermoacetica Y72.</title>
        <authorList>
            <person name="Tsukahara K."/>
            <person name="Kita A."/>
            <person name="Nakashimada Y."/>
            <person name="Hoshino T."/>
            <person name="Murakami K."/>
        </authorList>
    </citation>
    <scope>NUCLEOTIDE SEQUENCE [LARGE SCALE GENOMIC DNA]</scope>
    <source>
        <strain evidence="3">Y72</strain>
    </source>
</reference>
<evidence type="ECO:0000256" key="1">
    <source>
        <dbReference type="SAM" id="MobiDB-lite"/>
    </source>
</evidence>
<evidence type="ECO:0000256" key="2">
    <source>
        <dbReference type="SAM" id="Phobius"/>
    </source>
</evidence>
<keyword evidence="2" id="KW-0472">Membrane</keyword>
<dbReference type="RefSeq" id="WP_025772913.1">
    <property type="nucleotide sequence ID" value="NZ_DF238840.1"/>
</dbReference>
<protein>
    <submittedName>
        <fullName evidence="3">Thiol-disulfide isomerase and thioredoxins</fullName>
    </submittedName>
</protein>
<feature type="transmembrane region" description="Helical" evidence="2">
    <location>
        <begin position="86"/>
        <end position="107"/>
    </location>
</feature>